<comment type="caution">
    <text evidence="6">The sequence shown here is derived from an EMBL/GenBank/DDBJ whole genome shotgun (WGS) entry which is preliminary data.</text>
</comment>
<dbReference type="Pfam" id="PF17035">
    <property type="entry name" value="BET"/>
    <property type="match status" value="1"/>
</dbReference>
<evidence type="ECO:0000313" key="7">
    <source>
        <dbReference type="Proteomes" id="UP001140949"/>
    </source>
</evidence>
<evidence type="ECO:0000259" key="4">
    <source>
        <dbReference type="PROSITE" id="PS51525"/>
    </source>
</evidence>
<organism evidence="6 7">
    <name type="scientific">Iris pallida</name>
    <name type="common">Sweet iris</name>
    <dbReference type="NCBI Taxonomy" id="29817"/>
    <lineage>
        <taxon>Eukaryota</taxon>
        <taxon>Viridiplantae</taxon>
        <taxon>Streptophyta</taxon>
        <taxon>Embryophyta</taxon>
        <taxon>Tracheophyta</taxon>
        <taxon>Spermatophyta</taxon>
        <taxon>Magnoliopsida</taxon>
        <taxon>Liliopsida</taxon>
        <taxon>Asparagales</taxon>
        <taxon>Iridaceae</taxon>
        <taxon>Iridoideae</taxon>
        <taxon>Irideae</taxon>
        <taxon>Iris</taxon>
    </lineage>
</organism>
<evidence type="ECO:0000313" key="6">
    <source>
        <dbReference type="EMBL" id="KAJ6836356.1"/>
    </source>
</evidence>
<dbReference type="Proteomes" id="UP001140949">
    <property type="component" value="Unassembled WGS sequence"/>
</dbReference>
<name>A0AAX6H5V8_IRIPA</name>
<dbReference type="EMBL" id="JANAVB010012198">
    <property type="protein sequence ID" value="KAJ6836356.1"/>
    <property type="molecule type" value="Genomic_DNA"/>
</dbReference>
<feature type="region of interest" description="Disordered" evidence="3">
    <location>
        <begin position="57"/>
        <end position="77"/>
    </location>
</feature>
<proteinExistence type="predicted"/>
<dbReference type="InterPro" id="IPR027353">
    <property type="entry name" value="NET_dom"/>
</dbReference>
<sequence>MSQFPRNASASQKPNDFGPNYLGYYKQLLLDLFSLHENGTLPFLGADSQISTAACCRSEPEHNHDEGSSSSFMSGGISGNSEFEEERLISILNESAVCLNQEVDEVFNHMLASLQINSDLRETCSSSASDEDLSMPRRSRKRKAPQPSSYNSSKNSIRQLGKMEEDLEGLLNVVVSKCRQMTLPEKYMLGKKIQKLPQKALDRVVDIIQSSNKVQDGSPTVFVDLKEVDDVTLWRLHYFVELVTKENKK</sequence>
<feature type="domain" description="NET" evidence="4">
    <location>
        <begin position="171"/>
        <end position="249"/>
    </location>
</feature>
<evidence type="ECO:0000256" key="1">
    <source>
        <dbReference type="ARBA" id="ARBA00023015"/>
    </source>
</evidence>
<accession>A0AAX6H5V8</accession>
<feature type="compositionally biased region" description="Polar residues" evidence="3">
    <location>
        <begin position="146"/>
        <end position="157"/>
    </location>
</feature>
<dbReference type="PROSITE" id="PS51525">
    <property type="entry name" value="NET"/>
    <property type="match status" value="1"/>
</dbReference>
<dbReference type="PANTHER" id="PTHR45926">
    <property type="entry name" value="OSJNBA0053K19.4 PROTEIN"/>
    <property type="match status" value="1"/>
</dbReference>
<dbReference type="AlphaFoldDB" id="A0AAX6H5V8"/>
<dbReference type="EMBL" id="JANAVB010021909">
    <property type="protein sequence ID" value="KAJ6824659.1"/>
    <property type="molecule type" value="Genomic_DNA"/>
</dbReference>
<feature type="region of interest" description="Disordered" evidence="3">
    <location>
        <begin position="125"/>
        <end position="157"/>
    </location>
</feature>
<dbReference type="InterPro" id="IPR038336">
    <property type="entry name" value="NET_sf"/>
</dbReference>
<protein>
    <recommendedName>
        <fullName evidence="4">NET domain-containing protein</fullName>
    </recommendedName>
</protein>
<feature type="compositionally biased region" description="Low complexity" evidence="3">
    <location>
        <begin position="68"/>
        <end position="77"/>
    </location>
</feature>
<reference evidence="6" key="2">
    <citation type="submission" date="2023-04" db="EMBL/GenBank/DDBJ databases">
        <authorList>
            <person name="Bruccoleri R.E."/>
            <person name="Oakeley E.J."/>
            <person name="Faust A.-M."/>
            <person name="Dessus-Babus S."/>
            <person name="Altorfer M."/>
            <person name="Burckhardt D."/>
            <person name="Oertli M."/>
            <person name="Naumann U."/>
            <person name="Petersen F."/>
            <person name="Wong J."/>
        </authorList>
    </citation>
    <scope>NUCLEOTIDE SEQUENCE</scope>
    <source>
        <strain evidence="6">GSM-AAB239-AS_SAM_17_03QT</strain>
        <tissue evidence="6">Leaf</tissue>
    </source>
</reference>
<reference evidence="6" key="1">
    <citation type="journal article" date="2023" name="GigaByte">
        <title>Genome assembly of the bearded iris, Iris pallida Lam.</title>
        <authorList>
            <person name="Bruccoleri R.E."/>
            <person name="Oakeley E.J."/>
            <person name="Faust A.M.E."/>
            <person name="Altorfer M."/>
            <person name="Dessus-Babus S."/>
            <person name="Burckhardt D."/>
            <person name="Oertli M."/>
            <person name="Naumann U."/>
            <person name="Petersen F."/>
            <person name="Wong J."/>
        </authorList>
    </citation>
    <scope>NUCLEOTIDE SEQUENCE</scope>
    <source>
        <strain evidence="6">GSM-AAB239-AS_SAM_17_03QT</strain>
    </source>
</reference>
<gene>
    <name evidence="6" type="ORF">M6B38_328150</name>
    <name evidence="5" type="ORF">M6B38_382195</name>
</gene>
<evidence type="ECO:0000256" key="2">
    <source>
        <dbReference type="ARBA" id="ARBA00023163"/>
    </source>
</evidence>
<evidence type="ECO:0000313" key="5">
    <source>
        <dbReference type="EMBL" id="KAJ6824659.1"/>
    </source>
</evidence>
<dbReference type="Gene3D" id="1.20.1270.220">
    <property type="match status" value="1"/>
</dbReference>
<evidence type="ECO:0000256" key="3">
    <source>
        <dbReference type="SAM" id="MobiDB-lite"/>
    </source>
</evidence>
<keyword evidence="7" id="KW-1185">Reference proteome</keyword>
<keyword evidence="1" id="KW-0805">Transcription regulation</keyword>
<feature type="compositionally biased region" description="Basic and acidic residues" evidence="3">
    <location>
        <begin position="58"/>
        <end position="67"/>
    </location>
</feature>
<keyword evidence="2" id="KW-0804">Transcription</keyword>